<evidence type="ECO:0000256" key="9">
    <source>
        <dbReference type="ARBA" id="ARBA00023128"/>
    </source>
</evidence>
<dbReference type="PANTHER" id="PTHR11743">
    <property type="entry name" value="VOLTAGE-DEPENDENT ANION-SELECTIVE CHANNEL"/>
    <property type="match status" value="1"/>
</dbReference>
<dbReference type="PRINTS" id="PR00185">
    <property type="entry name" value="EUKARYTPORIN"/>
</dbReference>
<dbReference type="VEuPathDB" id="FungiDB:SCHCODRAFT_02644822"/>
<keyword evidence="10" id="KW-0472">Membrane</keyword>
<accession>D8QK88</accession>
<dbReference type="CDD" id="cd07306">
    <property type="entry name" value="Porin3_VDAC"/>
    <property type="match status" value="1"/>
</dbReference>
<evidence type="ECO:0000256" key="1">
    <source>
        <dbReference type="ARBA" id="ARBA00004294"/>
    </source>
</evidence>
<evidence type="ECO:0000256" key="2">
    <source>
        <dbReference type="ARBA" id="ARBA00007780"/>
    </source>
</evidence>
<gene>
    <name evidence="11" type="ORF">SCHCODRAFT_71060</name>
</gene>
<comment type="similarity">
    <text evidence="2">Belongs to the eukaryotic mitochondrial porin family.</text>
</comment>
<keyword evidence="3" id="KW-0813">Transport</keyword>
<evidence type="ECO:0000256" key="5">
    <source>
        <dbReference type="ARBA" id="ARBA00022692"/>
    </source>
</evidence>
<dbReference type="AlphaFoldDB" id="D8QK88"/>
<dbReference type="FunFam" id="2.40.160.10:FF:000012">
    <property type="entry name" value="Voltage-dependent anion-selective channel"/>
    <property type="match status" value="1"/>
</dbReference>
<dbReference type="Pfam" id="PF01459">
    <property type="entry name" value="Porin_3"/>
    <property type="match status" value="1"/>
</dbReference>
<dbReference type="OMA" id="FKQPAFH"/>
<dbReference type="PANTHER" id="PTHR11743:SF70">
    <property type="entry name" value="GH26960P-RELATED"/>
    <property type="match status" value="1"/>
</dbReference>
<proteinExistence type="inferred from homology"/>
<reference evidence="11 12" key="1">
    <citation type="journal article" date="2010" name="Nat. Biotechnol.">
        <title>Genome sequence of the model mushroom Schizophyllum commune.</title>
        <authorList>
            <person name="Ohm R.A."/>
            <person name="de Jong J.F."/>
            <person name="Lugones L.G."/>
            <person name="Aerts A."/>
            <person name="Kothe E."/>
            <person name="Stajich J.E."/>
            <person name="de Vries R.P."/>
            <person name="Record E."/>
            <person name="Levasseur A."/>
            <person name="Baker S.E."/>
            <person name="Bartholomew K.A."/>
            <person name="Coutinho P.M."/>
            <person name="Erdmann S."/>
            <person name="Fowler T.J."/>
            <person name="Gathman A.C."/>
            <person name="Lombard V."/>
            <person name="Henrissat B."/>
            <person name="Knabe N."/>
            <person name="Kuees U."/>
            <person name="Lilly W.W."/>
            <person name="Lindquist E."/>
            <person name="Lucas S."/>
            <person name="Magnuson J.K."/>
            <person name="Piumi F."/>
            <person name="Raudaskoski M."/>
            <person name="Salamov A."/>
            <person name="Schmutz J."/>
            <person name="Schwarze F.W.M.R."/>
            <person name="vanKuyk P.A."/>
            <person name="Horton J.S."/>
            <person name="Grigoriev I.V."/>
            <person name="Woesten H.A.B."/>
        </authorList>
    </citation>
    <scope>NUCLEOTIDE SEQUENCE [LARGE SCALE GENOMIC DNA]</scope>
    <source>
        <strain evidence="12">H4-8 / FGSC 9210</strain>
    </source>
</reference>
<dbReference type="FunCoup" id="D8QK88">
    <property type="interactions" value="239"/>
</dbReference>
<comment type="subcellular location">
    <subcellularLocation>
        <location evidence="1">Mitochondrion outer membrane</location>
    </subcellularLocation>
</comment>
<sequence>MSLPQPVPPSWKDLGKSANDLLSKDYPFNVQALEVKTKTANGVQFRVAGSQAAAPGPINGELEGKYTDKAHGLTLTQAWTTSNLLRTQIELENLVAKGLKLDAITSLMPDKGTKSATLNAVYKQSGVHTRAALDVFKSITQGPTVTADTVVGRDGFLVGAETSYNVTDGTIAKWSAALGYTDTNYAVTLHGLNKFNTFHASYYHRVSKDVEAGAKAVYDTKATQGGVALEVGTKTYLDDAAFVKAKINNQGVVALGYTQALRPGVKAAFGLALDTTKLSGAVDGSPSHKVGFQFTFDA</sequence>
<dbReference type="Gene3D" id="2.40.160.10">
    <property type="entry name" value="Porin"/>
    <property type="match status" value="1"/>
</dbReference>
<dbReference type="HOGENOM" id="CLU_044399_1_0_1"/>
<dbReference type="InterPro" id="IPR027246">
    <property type="entry name" value="Porin_Euk/Tom40"/>
</dbReference>
<dbReference type="GO" id="GO:0046930">
    <property type="term" value="C:pore complex"/>
    <property type="evidence" value="ECO:0007669"/>
    <property type="project" value="UniProtKB-KW"/>
</dbReference>
<dbReference type="eggNOG" id="KOG3126">
    <property type="taxonomic scope" value="Eukaryota"/>
</dbReference>
<dbReference type="InterPro" id="IPR023614">
    <property type="entry name" value="Porin_dom_sf"/>
</dbReference>
<name>D8QK88_SCHCM</name>
<keyword evidence="12" id="KW-1185">Reference proteome</keyword>
<evidence type="ECO:0000256" key="10">
    <source>
        <dbReference type="ARBA" id="ARBA00023136"/>
    </source>
</evidence>
<evidence type="ECO:0000256" key="4">
    <source>
        <dbReference type="ARBA" id="ARBA00022452"/>
    </source>
</evidence>
<keyword evidence="6" id="KW-1000">Mitochondrion outer membrane</keyword>
<evidence type="ECO:0000256" key="3">
    <source>
        <dbReference type="ARBA" id="ARBA00022448"/>
    </source>
</evidence>
<keyword evidence="5" id="KW-0812">Transmembrane</keyword>
<keyword evidence="7" id="KW-0406">Ion transport</keyword>
<dbReference type="Proteomes" id="UP000007431">
    <property type="component" value="Unassembled WGS sequence"/>
</dbReference>
<dbReference type="InParanoid" id="D8QK88"/>
<dbReference type="InterPro" id="IPR001925">
    <property type="entry name" value="Porin_Euk"/>
</dbReference>
<evidence type="ECO:0000256" key="7">
    <source>
        <dbReference type="ARBA" id="ARBA00023065"/>
    </source>
</evidence>
<dbReference type="GO" id="GO:0015288">
    <property type="term" value="F:porin activity"/>
    <property type="evidence" value="ECO:0007669"/>
    <property type="project" value="UniProtKB-KW"/>
</dbReference>
<evidence type="ECO:0000256" key="8">
    <source>
        <dbReference type="ARBA" id="ARBA00023114"/>
    </source>
</evidence>
<evidence type="ECO:0000313" key="12">
    <source>
        <dbReference type="Proteomes" id="UP000007431"/>
    </source>
</evidence>
<organism evidence="12">
    <name type="scientific">Schizophyllum commune (strain H4-8 / FGSC 9210)</name>
    <name type="common">Split gill fungus</name>
    <dbReference type="NCBI Taxonomy" id="578458"/>
    <lineage>
        <taxon>Eukaryota</taxon>
        <taxon>Fungi</taxon>
        <taxon>Dikarya</taxon>
        <taxon>Basidiomycota</taxon>
        <taxon>Agaricomycotina</taxon>
        <taxon>Agaricomycetes</taxon>
        <taxon>Agaricomycetidae</taxon>
        <taxon>Agaricales</taxon>
        <taxon>Schizophyllaceae</taxon>
        <taxon>Schizophyllum</taxon>
    </lineage>
</organism>
<dbReference type="GO" id="GO:0008308">
    <property type="term" value="F:voltage-gated monoatomic anion channel activity"/>
    <property type="evidence" value="ECO:0007669"/>
    <property type="project" value="InterPro"/>
</dbReference>
<dbReference type="GO" id="GO:0005741">
    <property type="term" value="C:mitochondrial outer membrane"/>
    <property type="evidence" value="ECO:0007669"/>
    <property type="project" value="UniProtKB-SubCell"/>
</dbReference>
<keyword evidence="8" id="KW-0626">Porin</keyword>
<evidence type="ECO:0000313" key="11">
    <source>
        <dbReference type="EMBL" id="EFI91565.1"/>
    </source>
</evidence>
<protein>
    <recommendedName>
        <fullName evidence="13">Voltage-dependent ion-selective channel</fullName>
    </recommendedName>
</protein>
<dbReference type="STRING" id="578458.D8QK88"/>
<evidence type="ECO:0000256" key="6">
    <source>
        <dbReference type="ARBA" id="ARBA00022787"/>
    </source>
</evidence>
<dbReference type="EMBL" id="GL377316">
    <property type="protein sequence ID" value="EFI91565.1"/>
    <property type="molecule type" value="Genomic_DNA"/>
</dbReference>
<evidence type="ECO:0008006" key="13">
    <source>
        <dbReference type="Google" id="ProtNLM"/>
    </source>
</evidence>
<keyword evidence="9" id="KW-0496">Mitochondrion</keyword>
<keyword evidence="4" id="KW-1134">Transmembrane beta strand</keyword>